<reference evidence="1" key="1">
    <citation type="submission" date="2021-01" db="EMBL/GenBank/DDBJ databases">
        <authorList>
            <person name="Corre E."/>
            <person name="Pelletier E."/>
            <person name="Niang G."/>
            <person name="Scheremetjew M."/>
            <person name="Finn R."/>
            <person name="Kale V."/>
            <person name="Holt S."/>
            <person name="Cochrane G."/>
            <person name="Meng A."/>
            <person name="Brown T."/>
            <person name="Cohen L."/>
        </authorList>
    </citation>
    <scope>NUCLEOTIDE SEQUENCE</scope>
</reference>
<accession>A0A6T9F2I5</accession>
<dbReference type="AlphaFoldDB" id="A0A6T9F2I5"/>
<dbReference type="EMBL" id="HBFQ01051703">
    <property type="protein sequence ID" value="CAD8862560.1"/>
    <property type="molecule type" value="Transcribed_RNA"/>
</dbReference>
<sequence length="254" mass="28439">MFRGRSGVALLAMSESDAANAACAQELVSKLEALLGRSTDMPARTVELEAASAKGNILIDNLPVDDVSREALIDALEPVQAMLSSRRRSAALARRALSKIKVEDRWWEQPPSPEIQHQGIVVFEDSQLLTSTEERRLALDRRRAARMHVCQQQGKANDNAENENADLERDTMSAWTEPQKVNDVIISQNTDKEAQIRNTLAMLDAQLKDPDMSSFRLPEVSEGNHKDYEFGSLHWFLSPFACFCCAERRQSGIR</sequence>
<evidence type="ECO:0000313" key="1">
    <source>
        <dbReference type="EMBL" id="CAD8862555.1"/>
    </source>
</evidence>
<proteinExistence type="predicted"/>
<evidence type="ECO:0000313" key="2">
    <source>
        <dbReference type="EMBL" id="CAD8862560.1"/>
    </source>
</evidence>
<name>A0A6T9F2I5_NOCSC</name>
<dbReference type="EMBL" id="HBFQ01051692">
    <property type="protein sequence ID" value="CAD8862555.1"/>
    <property type="molecule type" value="Transcribed_RNA"/>
</dbReference>
<protein>
    <submittedName>
        <fullName evidence="1">Uncharacterized protein</fullName>
    </submittedName>
</protein>
<gene>
    <name evidence="1" type="ORF">NSCI0253_LOCUS36910</name>
    <name evidence="2" type="ORF">NSCI0253_LOCUS36915</name>
</gene>
<organism evidence="1">
    <name type="scientific">Noctiluca scintillans</name>
    <name type="common">Sea sparkle</name>
    <name type="synonym">Red tide dinoflagellate</name>
    <dbReference type="NCBI Taxonomy" id="2966"/>
    <lineage>
        <taxon>Eukaryota</taxon>
        <taxon>Sar</taxon>
        <taxon>Alveolata</taxon>
        <taxon>Dinophyceae</taxon>
        <taxon>Noctilucales</taxon>
        <taxon>Noctilucaceae</taxon>
        <taxon>Noctiluca</taxon>
    </lineage>
</organism>